<comment type="subcellular location">
    <subcellularLocation>
        <location evidence="1">Secreted</location>
    </subcellularLocation>
</comment>
<name>A0A286T360_9HEMI</name>
<comment type="similarity">
    <text evidence="4">Belongs to the calycin superfamily. Triabin family.</text>
</comment>
<evidence type="ECO:0000256" key="5">
    <source>
        <dbReference type="SAM" id="SignalP"/>
    </source>
</evidence>
<evidence type="ECO:0000256" key="2">
    <source>
        <dbReference type="ARBA" id="ARBA00022525"/>
    </source>
</evidence>
<dbReference type="SUPFAM" id="SSF50814">
    <property type="entry name" value="Lipocalins"/>
    <property type="match status" value="1"/>
</dbReference>
<evidence type="ECO:0000256" key="1">
    <source>
        <dbReference type="ARBA" id="ARBA00004613"/>
    </source>
</evidence>
<evidence type="ECO:0000256" key="3">
    <source>
        <dbReference type="ARBA" id="ARBA00022729"/>
    </source>
</evidence>
<dbReference type="InterPro" id="IPR012674">
    <property type="entry name" value="Calycin"/>
</dbReference>
<feature type="signal peptide" evidence="5">
    <location>
        <begin position="1"/>
        <end position="18"/>
    </location>
</feature>
<evidence type="ECO:0000313" key="6">
    <source>
        <dbReference type="EMBL" id="BBA30618.1"/>
    </source>
</evidence>
<dbReference type="GO" id="GO:0005576">
    <property type="term" value="C:extracellular region"/>
    <property type="evidence" value="ECO:0007669"/>
    <property type="project" value="UniProtKB-SubCell"/>
</dbReference>
<reference evidence="6" key="1">
    <citation type="journal article" date="2017" name="Acta Trop.">
        <title>Salivary gland transcripts of the kissing bug, Panstrongylus chinai, a vector of Chagas disease.</title>
        <authorList>
            <person name="Kato H."/>
            <person name="Jochim R.C."/>
            <person name="Gomez E.A."/>
            <person name="Tsunekawa S."/>
            <person name="Valenzuela J.G."/>
            <person name="Hashiguchi Y."/>
        </authorList>
    </citation>
    <scope>NUCLEOTIDE SEQUENCE</scope>
    <source>
        <tissue evidence="6">Salivary gland</tissue>
    </source>
</reference>
<dbReference type="GO" id="GO:0030682">
    <property type="term" value="P:symbiont-mediated perturbation of host defenses"/>
    <property type="evidence" value="ECO:0007669"/>
    <property type="project" value="InterPro"/>
</dbReference>
<organism evidence="6">
    <name type="scientific">Panstrongylus chinai</name>
    <dbReference type="NCBI Taxonomy" id="156444"/>
    <lineage>
        <taxon>Eukaryota</taxon>
        <taxon>Metazoa</taxon>
        <taxon>Ecdysozoa</taxon>
        <taxon>Arthropoda</taxon>
        <taxon>Hexapoda</taxon>
        <taxon>Insecta</taxon>
        <taxon>Pterygota</taxon>
        <taxon>Neoptera</taxon>
        <taxon>Paraneoptera</taxon>
        <taxon>Hemiptera</taxon>
        <taxon>Heteroptera</taxon>
        <taxon>Panheteroptera</taxon>
        <taxon>Cimicomorpha</taxon>
        <taxon>Reduviidae</taxon>
        <taxon>Triatominae</taxon>
        <taxon>Panstrongylus</taxon>
    </lineage>
</organism>
<dbReference type="EMBL" id="AB999664">
    <property type="protein sequence ID" value="BBA30618.1"/>
    <property type="molecule type" value="mRNA"/>
</dbReference>
<dbReference type="Pfam" id="PF03973">
    <property type="entry name" value="Triabin"/>
    <property type="match status" value="1"/>
</dbReference>
<dbReference type="Gene3D" id="2.40.128.20">
    <property type="match status" value="1"/>
</dbReference>
<protein>
    <submittedName>
        <fullName evidence="6">Pc08, similar to pallidipin</fullName>
    </submittedName>
</protein>
<keyword evidence="3 5" id="KW-0732">Signal</keyword>
<dbReference type="InterPro" id="IPR005657">
    <property type="entry name" value="Triabi/Procalin"/>
</dbReference>
<dbReference type="AlphaFoldDB" id="A0A286T360"/>
<dbReference type="CDD" id="cd19423">
    <property type="entry name" value="lipocalin_LTBP1-like"/>
    <property type="match status" value="1"/>
</dbReference>
<accession>A0A286T360</accession>
<feature type="chain" id="PRO_5013261953" evidence="5">
    <location>
        <begin position="19"/>
        <end position="187"/>
    </location>
</feature>
<sequence length="187" mass="21756">MKMIIAITFLGILMHAFGKDCELQPAVANFNFERYFKIPHFYVTHSKNGPKERVCREHEFKKIRTERIETLVLEVYTTKGKEHKTLLDCVELPKSGKPGQFSVNCDVRGTHEKIQLETSIIATDYNKYALLQTCTQSGILITKEDILVLQTSTNQVDETVKPVFRRLKYSLDEWYSRTKFNCDEVKK</sequence>
<keyword evidence="2" id="KW-0964">Secreted</keyword>
<evidence type="ECO:0000256" key="4">
    <source>
        <dbReference type="ARBA" id="ARBA00034121"/>
    </source>
</evidence>
<proteinExistence type="evidence at transcript level"/>